<feature type="transmembrane region" description="Helical" evidence="1">
    <location>
        <begin position="306"/>
        <end position="327"/>
    </location>
</feature>
<feature type="transmembrane region" description="Helical" evidence="1">
    <location>
        <begin position="91"/>
        <end position="108"/>
    </location>
</feature>
<keyword evidence="1" id="KW-0472">Membrane</keyword>
<keyword evidence="3" id="KW-1185">Reference proteome</keyword>
<dbReference type="OrthoDB" id="9820039at2"/>
<dbReference type="AlphaFoldDB" id="A0A5C8ZQ49"/>
<reference evidence="2 3" key="1">
    <citation type="submission" date="2019-08" db="EMBL/GenBank/DDBJ databases">
        <title>Parahaliea maris sp. nov., isolated from the surface seawater.</title>
        <authorList>
            <person name="Liu Y."/>
        </authorList>
    </citation>
    <scope>NUCLEOTIDE SEQUENCE [LARGE SCALE GENOMIC DNA]</scope>
    <source>
        <strain evidence="2 3">S2-26</strain>
    </source>
</reference>
<dbReference type="Proteomes" id="UP000321933">
    <property type="component" value="Unassembled WGS sequence"/>
</dbReference>
<organism evidence="2 3">
    <name type="scientific">Parahaliea aestuarii</name>
    <dbReference type="NCBI Taxonomy" id="1852021"/>
    <lineage>
        <taxon>Bacteria</taxon>
        <taxon>Pseudomonadati</taxon>
        <taxon>Pseudomonadota</taxon>
        <taxon>Gammaproteobacteria</taxon>
        <taxon>Cellvibrionales</taxon>
        <taxon>Halieaceae</taxon>
        <taxon>Parahaliea</taxon>
    </lineage>
</organism>
<evidence type="ECO:0000313" key="2">
    <source>
        <dbReference type="EMBL" id="TXS89627.1"/>
    </source>
</evidence>
<dbReference type="EMBL" id="VRYZ01000008">
    <property type="protein sequence ID" value="TXS89627.1"/>
    <property type="molecule type" value="Genomic_DNA"/>
</dbReference>
<gene>
    <name evidence="2" type="ORF">FVW59_16550</name>
</gene>
<feature type="transmembrane region" description="Helical" evidence="1">
    <location>
        <begin position="182"/>
        <end position="203"/>
    </location>
</feature>
<proteinExistence type="predicted"/>
<protein>
    <submittedName>
        <fullName evidence="2">Uncharacterized protein</fullName>
    </submittedName>
</protein>
<accession>A0A5C8ZQ49</accession>
<feature type="transmembrane region" description="Helical" evidence="1">
    <location>
        <begin position="258"/>
        <end position="276"/>
    </location>
</feature>
<name>A0A5C8ZQ49_9GAMM</name>
<feature type="transmembrane region" description="Helical" evidence="1">
    <location>
        <begin position="283"/>
        <end position="300"/>
    </location>
</feature>
<feature type="transmembrane region" description="Helical" evidence="1">
    <location>
        <begin position="215"/>
        <end position="238"/>
    </location>
</feature>
<comment type="caution">
    <text evidence="2">The sequence shown here is derived from an EMBL/GenBank/DDBJ whole genome shotgun (WGS) entry which is preliminary data.</text>
</comment>
<feature type="transmembrane region" description="Helical" evidence="1">
    <location>
        <begin position="615"/>
        <end position="634"/>
    </location>
</feature>
<dbReference type="RefSeq" id="WP_148065485.1">
    <property type="nucleotide sequence ID" value="NZ_VRYZ01000008.1"/>
</dbReference>
<feature type="transmembrane region" description="Helical" evidence="1">
    <location>
        <begin position="114"/>
        <end position="132"/>
    </location>
</feature>
<feature type="transmembrane region" description="Helical" evidence="1">
    <location>
        <begin position="67"/>
        <end position="84"/>
    </location>
</feature>
<feature type="transmembrane region" description="Helical" evidence="1">
    <location>
        <begin position="592"/>
        <end position="609"/>
    </location>
</feature>
<evidence type="ECO:0000256" key="1">
    <source>
        <dbReference type="SAM" id="Phobius"/>
    </source>
</evidence>
<feature type="transmembrane region" description="Helical" evidence="1">
    <location>
        <begin position="39"/>
        <end position="61"/>
    </location>
</feature>
<evidence type="ECO:0000313" key="3">
    <source>
        <dbReference type="Proteomes" id="UP000321933"/>
    </source>
</evidence>
<feature type="transmembrane region" description="Helical" evidence="1">
    <location>
        <begin position="334"/>
        <end position="353"/>
    </location>
</feature>
<feature type="transmembrane region" description="Helical" evidence="1">
    <location>
        <begin position="144"/>
        <end position="162"/>
    </location>
</feature>
<keyword evidence="1" id="KW-0812">Transmembrane</keyword>
<keyword evidence="1" id="KW-1133">Transmembrane helix</keyword>
<sequence>MTQSLNMDAEPGGKGPVPPVAGQATISPQALKRWKRRSALHLTPAVVTRLIAAWALLSLALAPFLDFPLIGAWGAVLGLVYLGLLFLIPRLWLYVIPLAVVLPDFASYTGREFYTLLDLAVLTTIAGSLCFNRYHIQVLRPSRAVVGIEVLLVLSLAGYTAWHSFISPPGALKSLPWNDPANAYMAVKGMLWALLLMPAYGYAMSRHKAATTRDLTTGCACAVMVLLMLTGIDFFAGLSAPAAALPPLYAASAYLGHYAGNSGALILLLIPMLLYSGIHNRHLLIPACGLVLTCCLALFVSSHTIALAVSAATVLCYLGLEALGAPLRRRCAQCALLVPVILLLLVVDILNLGKPGVPPVQRTNPESRELTVPTLLLGHGAGSSQRRDNAQYSAIEISDRGGKSLLQLHPNPDLRFRSLLGQPVRLKDDGLYTLAVSSRIDAAATLTFLLCKGLPRVPESEPENCHVTALPLEQREGQLARHSVELEAADILRALPDGKRPNLFLLRNDSDGSSVEIDSVALIRDDLNLLRNSSFTEAFDLWIHHFPGRESVGSSLYRDLFYEVGALSIVTLLWLMGLSLYRASRTHSATSLAPAFAAAVAGIALLGLADSPLQSPRVALVFYCFLFANLISLGPPREQT</sequence>
<feature type="transmembrane region" description="Helical" evidence="1">
    <location>
        <begin position="560"/>
        <end position="580"/>
    </location>
</feature>